<keyword evidence="2" id="KW-0175">Coiled coil</keyword>
<organism evidence="5 6">
    <name type="scientific">Coccomyxa subellipsoidea</name>
    <dbReference type="NCBI Taxonomy" id="248742"/>
    <lineage>
        <taxon>Eukaryota</taxon>
        <taxon>Viridiplantae</taxon>
        <taxon>Chlorophyta</taxon>
        <taxon>core chlorophytes</taxon>
        <taxon>Trebouxiophyceae</taxon>
        <taxon>Trebouxiophyceae incertae sedis</taxon>
        <taxon>Coccomyxaceae</taxon>
        <taxon>Coccomyxa</taxon>
    </lineage>
</organism>
<evidence type="ECO:0000256" key="1">
    <source>
        <dbReference type="ARBA" id="ARBA00005965"/>
    </source>
</evidence>
<feature type="domain" description="Atg6/beclin coiled-coil" evidence="4">
    <location>
        <begin position="96"/>
        <end position="224"/>
    </location>
</feature>
<protein>
    <recommendedName>
        <fullName evidence="7">APG6-domain-containing protein</fullName>
    </recommendedName>
</protein>
<dbReference type="InterPro" id="IPR038274">
    <property type="entry name" value="Atg6/Beclin_C_sf"/>
</dbReference>
<feature type="domain" description="Atg6 BARA" evidence="3">
    <location>
        <begin position="227"/>
        <end position="399"/>
    </location>
</feature>
<evidence type="ECO:0000259" key="3">
    <source>
        <dbReference type="Pfam" id="PF04111"/>
    </source>
</evidence>
<reference evidence="5 6" key="1">
    <citation type="journal article" date="2024" name="Nat. Commun.">
        <title>Phylogenomics reveals the evolutionary origins of lichenization in chlorophyte algae.</title>
        <authorList>
            <person name="Puginier C."/>
            <person name="Libourel C."/>
            <person name="Otte J."/>
            <person name="Skaloud P."/>
            <person name="Haon M."/>
            <person name="Grisel S."/>
            <person name="Petersen M."/>
            <person name="Berrin J.G."/>
            <person name="Delaux P.M."/>
            <person name="Dal Grande F."/>
            <person name="Keller J."/>
        </authorList>
    </citation>
    <scope>NUCLEOTIDE SEQUENCE [LARGE SCALE GENOMIC DNA]</scope>
    <source>
        <strain evidence="5 6">SAG 216-7</strain>
    </source>
</reference>
<dbReference type="Pfam" id="PF04111">
    <property type="entry name" value="APG6"/>
    <property type="match status" value="1"/>
</dbReference>
<accession>A0ABR2YX83</accession>
<dbReference type="Gene3D" id="6.10.250.3110">
    <property type="match status" value="1"/>
</dbReference>
<keyword evidence="6" id="KW-1185">Reference proteome</keyword>
<comment type="caution">
    <text evidence="5">The sequence shown here is derived from an EMBL/GenBank/DDBJ whole genome shotgun (WGS) entry which is preliminary data.</text>
</comment>
<evidence type="ECO:0000313" key="6">
    <source>
        <dbReference type="Proteomes" id="UP001491310"/>
    </source>
</evidence>
<evidence type="ECO:0000256" key="2">
    <source>
        <dbReference type="SAM" id="Coils"/>
    </source>
</evidence>
<dbReference type="PANTHER" id="PTHR12768">
    <property type="entry name" value="BECLIN 1"/>
    <property type="match status" value="1"/>
</dbReference>
<dbReference type="Pfam" id="PF17675">
    <property type="entry name" value="APG6_N"/>
    <property type="match status" value="1"/>
</dbReference>
<dbReference type="InterPro" id="IPR007243">
    <property type="entry name" value="Atg6/Beclin"/>
</dbReference>
<gene>
    <name evidence="5" type="ORF">WJX75_003394</name>
</gene>
<evidence type="ECO:0008006" key="7">
    <source>
        <dbReference type="Google" id="ProtNLM"/>
    </source>
</evidence>
<comment type="similarity">
    <text evidence="1">Belongs to the beclin family.</text>
</comment>
<proteinExistence type="inferred from homology"/>
<dbReference type="Gene3D" id="1.10.418.40">
    <property type="entry name" value="Autophagy protein 6/Beclin 1"/>
    <property type="match status" value="2"/>
</dbReference>
<name>A0ABR2YX83_9CHLO</name>
<dbReference type="Proteomes" id="UP001491310">
    <property type="component" value="Unassembled WGS sequence"/>
</dbReference>
<evidence type="ECO:0000259" key="4">
    <source>
        <dbReference type="Pfam" id="PF17675"/>
    </source>
</evidence>
<evidence type="ECO:0000313" key="5">
    <source>
        <dbReference type="EMBL" id="KAK9916498.1"/>
    </source>
</evidence>
<dbReference type="EMBL" id="JALJOT010000003">
    <property type="protein sequence ID" value="KAK9916498.1"/>
    <property type="molecule type" value="Genomic_DNA"/>
</dbReference>
<dbReference type="InterPro" id="IPR040455">
    <property type="entry name" value="Atg6_BARA"/>
</dbReference>
<feature type="coiled-coil region" evidence="2">
    <location>
        <begin position="161"/>
        <end position="188"/>
    </location>
</feature>
<dbReference type="PANTHER" id="PTHR12768:SF4">
    <property type="entry name" value="BECLIN-1"/>
    <property type="match status" value="1"/>
</dbReference>
<feature type="coiled-coil region" evidence="2">
    <location>
        <begin position="99"/>
        <end position="133"/>
    </location>
</feature>
<dbReference type="InterPro" id="IPR041691">
    <property type="entry name" value="Atg6/beclin_CC"/>
</dbReference>
<sequence>MNASLFGSTKVEESFVLLDASKRGQATQDPHQPHPGRNLDESFVMLAGSASVLHQGHGGHLRASNHGVPLQALDDHFAQLARTFEIASGETAVDQPLCLECATRVREEMDAAVTEMEAECEAFEAALQNLALEDAKPLSEEEFAAEMAAAEEAERAEALRAESAEAALAVARREMEAARRRAAELGEMEARYWHDFNDFQLQLRAHVDERDVLLRKIDRTSAHLDRLRRTNVINDAFHIWHDGPFATISGFRLGRTNAVAVEWDEINAAWGQAVLLLHTLAQACKLVFSSCQLQPMGSYPRVCDKKGSHDLFGPASKLYCVDFDRAVCLYLACLKEFAEFASARDASEAISGRTPLELPFAIDGDRIGGLTVKLTFNKDTRWTKAMKYMLTNLKCELLFSTGYTWVT</sequence>